<evidence type="ECO:0000256" key="1">
    <source>
        <dbReference type="SAM" id="MobiDB-lite"/>
    </source>
</evidence>
<reference evidence="2" key="2">
    <citation type="submission" date="2021-08" db="EMBL/GenBank/DDBJ databases">
        <authorList>
            <person name="Tani A."/>
            <person name="Ola A."/>
            <person name="Ogura Y."/>
            <person name="Katsura K."/>
            <person name="Hayashi T."/>
        </authorList>
    </citation>
    <scope>NUCLEOTIDE SEQUENCE</scope>
    <source>
        <strain evidence="2">DSM 19015</strain>
    </source>
</reference>
<accession>A0ABQ4RYF4</accession>
<evidence type="ECO:0000313" key="2">
    <source>
        <dbReference type="EMBL" id="GJD95212.1"/>
    </source>
</evidence>
<feature type="region of interest" description="Disordered" evidence="1">
    <location>
        <begin position="1"/>
        <end position="22"/>
    </location>
</feature>
<dbReference type="EMBL" id="BPQP01000033">
    <property type="protein sequence ID" value="GJD95212.1"/>
    <property type="molecule type" value="Genomic_DNA"/>
</dbReference>
<protein>
    <submittedName>
        <fullName evidence="2">Uncharacterized protein</fullName>
    </submittedName>
</protein>
<organism evidence="2 3">
    <name type="scientific">Methylobacterium iners</name>
    <dbReference type="NCBI Taxonomy" id="418707"/>
    <lineage>
        <taxon>Bacteria</taxon>
        <taxon>Pseudomonadati</taxon>
        <taxon>Pseudomonadota</taxon>
        <taxon>Alphaproteobacteria</taxon>
        <taxon>Hyphomicrobiales</taxon>
        <taxon>Methylobacteriaceae</taxon>
        <taxon>Methylobacterium</taxon>
    </lineage>
</organism>
<reference evidence="2" key="1">
    <citation type="journal article" date="2021" name="Front. Microbiol.">
        <title>Comprehensive Comparative Genomics and Phenotyping of Methylobacterium Species.</title>
        <authorList>
            <person name="Alessa O."/>
            <person name="Ogura Y."/>
            <person name="Fujitani Y."/>
            <person name="Takami H."/>
            <person name="Hayashi T."/>
            <person name="Sahin N."/>
            <person name="Tani A."/>
        </authorList>
    </citation>
    <scope>NUCLEOTIDE SEQUENCE</scope>
    <source>
        <strain evidence="2">DSM 19015</strain>
    </source>
</reference>
<name>A0ABQ4RYF4_9HYPH</name>
<comment type="caution">
    <text evidence="2">The sequence shown here is derived from an EMBL/GenBank/DDBJ whole genome shotgun (WGS) entry which is preliminary data.</text>
</comment>
<keyword evidence="3" id="KW-1185">Reference proteome</keyword>
<evidence type="ECO:0000313" key="3">
    <source>
        <dbReference type="Proteomes" id="UP001055125"/>
    </source>
</evidence>
<proteinExistence type="predicted"/>
<dbReference type="Proteomes" id="UP001055125">
    <property type="component" value="Unassembled WGS sequence"/>
</dbReference>
<gene>
    <name evidence="2" type="ORF">OCOJLMKI_2422</name>
</gene>
<sequence length="103" mass="10555">MSNVIRPTFGGRKPSEAPSPGEYAPLRVFGDAAGYAVAMIRDEAAPEGPAIRVVVGALSGNEVEPVATYPATPEGEADAETAAFAILRTLELVGTRGEAPDTA</sequence>